<feature type="non-terminal residue" evidence="1">
    <location>
        <position position="1"/>
    </location>
</feature>
<keyword evidence="2" id="KW-1185">Reference proteome</keyword>
<sequence length="92" mass="9322">RNSVIATNDINQTPQDVAVSGSLFTNDINPDGDLTGATVTDAQYDTNGDGVADSSITVGTTTTIPGVGDILLNTNGTYTFTPASGFVGDVPL</sequence>
<name>A0A9X4N098_9FLAO</name>
<proteinExistence type="predicted"/>
<accession>A0A9X4N098</accession>
<reference evidence="1" key="1">
    <citation type="submission" date="2022-07" db="EMBL/GenBank/DDBJ databases">
        <title>Description and genome-wide analysis of Profundicola chukchiensis gen. nov., sp. nov., marine bacteria isolated from bottom sediments of the Chukchi Sea.</title>
        <authorList>
            <person name="Romanenko L."/>
            <person name="Otstavnykh N."/>
            <person name="Kurilenko V."/>
            <person name="Eremeev V."/>
            <person name="Velansky P."/>
            <person name="Mikhailov V."/>
            <person name="Isaeva M."/>
        </authorList>
    </citation>
    <scope>NUCLEOTIDE SEQUENCE</scope>
    <source>
        <strain evidence="1">KMM 9713</strain>
    </source>
</reference>
<dbReference type="RefSeq" id="WP_304421320.1">
    <property type="nucleotide sequence ID" value="NZ_JANCMU010000021.1"/>
</dbReference>
<evidence type="ECO:0000313" key="1">
    <source>
        <dbReference type="EMBL" id="MDG4947065.1"/>
    </source>
</evidence>
<feature type="non-terminal residue" evidence="1">
    <location>
        <position position="92"/>
    </location>
</feature>
<organism evidence="1 2">
    <name type="scientific">Profundicola chukchiensis</name>
    <dbReference type="NCBI Taxonomy" id="2961959"/>
    <lineage>
        <taxon>Bacteria</taxon>
        <taxon>Pseudomonadati</taxon>
        <taxon>Bacteroidota</taxon>
        <taxon>Flavobacteriia</taxon>
        <taxon>Flavobacteriales</taxon>
        <taxon>Weeksellaceae</taxon>
        <taxon>Profundicola</taxon>
    </lineage>
</organism>
<evidence type="ECO:0000313" key="2">
    <source>
        <dbReference type="Proteomes" id="UP001152599"/>
    </source>
</evidence>
<dbReference type="AlphaFoldDB" id="A0A9X4N098"/>
<dbReference type="Proteomes" id="UP001152599">
    <property type="component" value="Unassembled WGS sequence"/>
</dbReference>
<dbReference type="EMBL" id="JANCMU010000021">
    <property type="protein sequence ID" value="MDG4947065.1"/>
    <property type="molecule type" value="Genomic_DNA"/>
</dbReference>
<dbReference type="Gene3D" id="2.60.40.1200">
    <property type="match status" value="1"/>
</dbReference>
<gene>
    <name evidence="1" type="ORF">NMK71_11665</name>
</gene>
<protein>
    <recommendedName>
        <fullName evidence="3">RapA2 cadherin-like domain-containing protein</fullName>
    </recommendedName>
</protein>
<evidence type="ECO:0008006" key="3">
    <source>
        <dbReference type="Google" id="ProtNLM"/>
    </source>
</evidence>
<comment type="caution">
    <text evidence="1">The sequence shown here is derived from an EMBL/GenBank/DDBJ whole genome shotgun (WGS) entry which is preliminary data.</text>
</comment>